<evidence type="ECO:0000256" key="2">
    <source>
        <dbReference type="ARBA" id="ARBA00022670"/>
    </source>
</evidence>
<keyword evidence="8" id="KW-1185">Reference proteome</keyword>
<accession>A0A316V6W1</accession>
<dbReference type="EMBL" id="KZ819604">
    <property type="protein sequence ID" value="PWN33162.1"/>
    <property type="molecule type" value="Genomic_DNA"/>
</dbReference>
<evidence type="ECO:0000259" key="6">
    <source>
        <dbReference type="Pfam" id="PF00326"/>
    </source>
</evidence>
<dbReference type="Proteomes" id="UP000245771">
    <property type="component" value="Unassembled WGS sequence"/>
</dbReference>
<dbReference type="GO" id="GO:0006508">
    <property type="term" value="P:proteolysis"/>
    <property type="evidence" value="ECO:0007669"/>
    <property type="project" value="UniProtKB-KW"/>
</dbReference>
<dbReference type="Pfam" id="PF00326">
    <property type="entry name" value="Peptidase_S9"/>
    <property type="match status" value="1"/>
</dbReference>
<dbReference type="FunFam" id="3.40.50.1820:FF:000028">
    <property type="entry name" value="S9 family peptidase"/>
    <property type="match status" value="1"/>
</dbReference>
<dbReference type="GeneID" id="37017851"/>
<dbReference type="SUPFAM" id="SSF53474">
    <property type="entry name" value="alpha/beta-Hydrolases"/>
    <property type="match status" value="1"/>
</dbReference>
<dbReference type="PANTHER" id="PTHR42776:SF13">
    <property type="entry name" value="DIPEPTIDYL-PEPTIDASE 5"/>
    <property type="match status" value="1"/>
</dbReference>
<dbReference type="InterPro" id="IPR001375">
    <property type="entry name" value="Peptidase_S9_cat"/>
</dbReference>
<evidence type="ECO:0000313" key="7">
    <source>
        <dbReference type="EMBL" id="PWN33162.1"/>
    </source>
</evidence>
<dbReference type="AlphaFoldDB" id="A0A316V6W1"/>
<dbReference type="InterPro" id="IPR011042">
    <property type="entry name" value="6-blade_b-propeller_TolB-like"/>
</dbReference>
<protein>
    <recommendedName>
        <fullName evidence="5">Dipeptidyl-peptidase V</fullName>
    </recommendedName>
</protein>
<dbReference type="PANTHER" id="PTHR42776">
    <property type="entry name" value="SERINE PEPTIDASE S9 FAMILY MEMBER"/>
    <property type="match status" value="1"/>
</dbReference>
<feature type="domain" description="Peptidase S9 prolyl oligopeptidase catalytic" evidence="6">
    <location>
        <begin position="379"/>
        <end position="589"/>
    </location>
</feature>
<reference evidence="7 8" key="1">
    <citation type="journal article" date="2018" name="Mol. Biol. Evol.">
        <title>Broad Genomic Sampling Reveals a Smut Pathogenic Ancestry of the Fungal Clade Ustilaginomycotina.</title>
        <authorList>
            <person name="Kijpornyongpan T."/>
            <person name="Mondo S.J."/>
            <person name="Barry K."/>
            <person name="Sandor L."/>
            <person name="Lee J."/>
            <person name="Lipzen A."/>
            <person name="Pangilinan J."/>
            <person name="LaButti K."/>
            <person name="Hainaut M."/>
            <person name="Henrissat B."/>
            <person name="Grigoriev I.V."/>
            <person name="Spatafora J.W."/>
            <person name="Aime M.C."/>
        </authorList>
    </citation>
    <scope>NUCLEOTIDE SEQUENCE [LARGE SCALE GENOMIC DNA]</scope>
    <source>
        <strain evidence="7 8">MCA 3882</strain>
    </source>
</reference>
<name>A0A316V6W1_9BASI</name>
<evidence type="ECO:0000256" key="4">
    <source>
        <dbReference type="ARBA" id="ARBA00022801"/>
    </source>
</evidence>
<dbReference type="FunCoup" id="A0A316V6W1">
    <property type="interactions" value="17"/>
</dbReference>
<dbReference type="InParanoid" id="A0A316V6W1"/>
<dbReference type="Gene3D" id="3.40.50.1820">
    <property type="entry name" value="alpha/beta hydrolase"/>
    <property type="match status" value="1"/>
</dbReference>
<evidence type="ECO:0000256" key="3">
    <source>
        <dbReference type="ARBA" id="ARBA00022729"/>
    </source>
</evidence>
<dbReference type="STRING" id="1280837.A0A316V6W1"/>
<feature type="non-terminal residue" evidence="7">
    <location>
        <position position="590"/>
    </location>
</feature>
<proteinExistence type="inferred from homology"/>
<keyword evidence="2" id="KW-0645">Protease</keyword>
<sequence length="590" mass="65708">LTFSAQVYADGDLTRVTEHEESEEVKEWENVKVYDSLMIRHWDTWLYPGKRSQLFSVDLTRHGGSNGAHWSLADAIHKPHWSFASPFRNLLNGVKLESPVAPFGDTGDFAVSATHVAFTARDPDVSAAITTKHNIYIVPLDGSEPPKMINAGDHGASSSPNFSPKGNHLVWLQMYDNRYEADRNRITIAHVSTGTIATILPEWQLSPATIDFTRDGKSLVGTVENQAQKRLFTIELHRGGGEDGDKLTTVDKHEVAWQTEEGAVGSVLRTAHADEWLVSASTLRGPAEVCLVSKKIQDQSNLLQSHAVPLTNFGQSKSSSLFKVDFGAEAEHFAYPGANGRDAYAWLVKPPGYDENAKGQYPLAVLVHGGPEGAWVNSWSARWNQLVFAAQGFVVVAFNPAGSTGYGQAYQEEILGQLGGAPLQDIQLGTKYVLDNVSTLDRSRVVAAGASYGGYMMNWIQGHNEDKMYKGLVCHDGIFSIQGMYYATEELYFPEHEAGGPLYDPNVREKFLQWSPERFADKWETPMLVIHGGKDYRLTDSEGISAFTLLQRRGIDSRFLYFPKENHWVINQKNSLKWHEEVLGWLKKYS</sequence>
<dbReference type="OrthoDB" id="416344at2759"/>
<dbReference type="RefSeq" id="XP_025353464.1">
    <property type="nucleotide sequence ID" value="XM_025496070.1"/>
</dbReference>
<evidence type="ECO:0000256" key="5">
    <source>
        <dbReference type="ARBA" id="ARBA00032829"/>
    </source>
</evidence>
<feature type="non-terminal residue" evidence="7">
    <location>
        <position position="1"/>
    </location>
</feature>
<evidence type="ECO:0000256" key="1">
    <source>
        <dbReference type="ARBA" id="ARBA00010040"/>
    </source>
</evidence>
<keyword evidence="3" id="KW-0732">Signal</keyword>
<dbReference type="InterPro" id="IPR029058">
    <property type="entry name" value="AB_hydrolase_fold"/>
</dbReference>
<organism evidence="7 8">
    <name type="scientific">Meira miltonrushii</name>
    <dbReference type="NCBI Taxonomy" id="1280837"/>
    <lineage>
        <taxon>Eukaryota</taxon>
        <taxon>Fungi</taxon>
        <taxon>Dikarya</taxon>
        <taxon>Basidiomycota</taxon>
        <taxon>Ustilaginomycotina</taxon>
        <taxon>Exobasidiomycetes</taxon>
        <taxon>Exobasidiales</taxon>
        <taxon>Brachybasidiaceae</taxon>
        <taxon>Meira</taxon>
    </lineage>
</organism>
<dbReference type="GO" id="GO:0004252">
    <property type="term" value="F:serine-type endopeptidase activity"/>
    <property type="evidence" value="ECO:0007669"/>
    <property type="project" value="TreeGrafter"/>
</dbReference>
<dbReference type="Gene3D" id="2.120.10.30">
    <property type="entry name" value="TolB, C-terminal domain"/>
    <property type="match status" value="1"/>
</dbReference>
<comment type="similarity">
    <text evidence="1">Belongs to the peptidase S9C family.</text>
</comment>
<dbReference type="SUPFAM" id="SSF82171">
    <property type="entry name" value="DPP6 N-terminal domain-like"/>
    <property type="match status" value="1"/>
</dbReference>
<evidence type="ECO:0000313" key="8">
    <source>
        <dbReference type="Proteomes" id="UP000245771"/>
    </source>
</evidence>
<gene>
    <name evidence="7" type="ORF">FA14DRAFT_114739</name>
</gene>
<keyword evidence="4 7" id="KW-0378">Hydrolase</keyword>